<dbReference type="InterPro" id="IPR021401">
    <property type="entry name" value="DUF3040"/>
</dbReference>
<keyword evidence="1" id="KW-0812">Transmembrane</keyword>
<evidence type="ECO:0000313" key="3">
    <source>
        <dbReference type="Proteomes" id="UP000544090"/>
    </source>
</evidence>
<dbReference type="EMBL" id="JAAZSQ010000001">
    <property type="protein sequence ID" value="NKX53136.1"/>
    <property type="molecule type" value="Genomic_DNA"/>
</dbReference>
<dbReference type="RefSeq" id="WP_168484482.1">
    <property type="nucleotide sequence ID" value="NZ_JAAZSQ010000001.1"/>
</dbReference>
<keyword evidence="1" id="KW-0472">Membrane</keyword>
<keyword evidence="3" id="KW-1185">Reference proteome</keyword>
<keyword evidence="1" id="KW-1133">Transmembrane helix</keyword>
<dbReference type="Pfam" id="PF11239">
    <property type="entry name" value="DUF3040"/>
    <property type="match status" value="1"/>
</dbReference>
<name>A0A7X6HC16_9MICC</name>
<dbReference type="Proteomes" id="UP000544090">
    <property type="component" value="Unassembled WGS sequence"/>
</dbReference>
<protein>
    <submittedName>
        <fullName evidence="2">DUF3040 domain-containing protein</fullName>
    </submittedName>
</protein>
<sequence>MSLSDEERQRLAKLGHELEEDDPRLARTLSGKGFDVFGHSIGTGALLAIAGVLLLLVGLAGNSLALAMLGTIALVGGLVRSGSDWTRRHLRHRA</sequence>
<reference evidence="2 3" key="1">
    <citation type="submission" date="2020-04" db="EMBL/GenBank/DDBJ databases">
        <title>Arthrobacter sp. nov.</title>
        <authorList>
            <person name="Liu S."/>
        </authorList>
    </citation>
    <scope>NUCLEOTIDE SEQUENCE [LARGE SCALE GENOMIC DNA]</scope>
    <source>
        <strain evidence="2 3">E918</strain>
    </source>
</reference>
<dbReference type="AlphaFoldDB" id="A0A7X6HC16"/>
<comment type="caution">
    <text evidence="2">The sequence shown here is derived from an EMBL/GenBank/DDBJ whole genome shotgun (WGS) entry which is preliminary data.</text>
</comment>
<evidence type="ECO:0000256" key="1">
    <source>
        <dbReference type="SAM" id="Phobius"/>
    </source>
</evidence>
<organism evidence="2 3">
    <name type="scientific">Arthrobacter mobilis</name>
    <dbReference type="NCBI Taxonomy" id="2724944"/>
    <lineage>
        <taxon>Bacteria</taxon>
        <taxon>Bacillati</taxon>
        <taxon>Actinomycetota</taxon>
        <taxon>Actinomycetes</taxon>
        <taxon>Micrococcales</taxon>
        <taxon>Micrococcaceae</taxon>
        <taxon>Arthrobacter</taxon>
    </lineage>
</organism>
<accession>A0A7X6HC16</accession>
<gene>
    <name evidence="2" type="ORF">HGG74_01015</name>
</gene>
<proteinExistence type="predicted"/>
<evidence type="ECO:0000313" key="2">
    <source>
        <dbReference type="EMBL" id="NKX53136.1"/>
    </source>
</evidence>
<feature type="transmembrane region" description="Helical" evidence="1">
    <location>
        <begin position="64"/>
        <end position="83"/>
    </location>
</feature>
<feature type="transmembrane region" description="Helical" evidence="1">
    <location>
        <begin position="36"/>
        <end position="58"/>
    </location>
</feature>